<evidence type="ECO:0000256" key="9">
    <source>
        <dbReference type="ARBA" id="ARBA00029678"/>
    </source>
</evidence>
<evidence type="ECO:0000256" key="10">
    <source>
        <dbReference type="PROSITE-ProRule" id="PRU01215"/>
    </source>
</evidence>
<protein>
    <recommendedName>
        <fullName evidence="3">E3 ubiquitin-protein transferase MAEA</fullName>
    </recommendedName>
    <alternativeName>
        <fullName evidence="9">Macrophage erythroblast attacher</fullName>
    </alternativeName>
</protein>
<dbReference type="GO" id="GO:0043161">
    <property type="term" value="P:proteasome-mediated ubiquitin-dependent protein catabolic process"/>
    <property type="evidence" value="ECO:0007669"/>
    <property type="project" value="InterPro"/>
</dbReference>
<keyword evidence="15" id="KW-1185">Reference proteome</keyword>
<feature type="domain" description="CTLH" evidence="12">
    <location>
        <begin position="183"/>
        <end position="240"/>
    </location>
</feature>
<evidence type="ECO:0000256" key="6">
    <source>
        <dbReference type="ARBA" id="ARBA00022771"/>
    </source>
</evidence>
<accession>A0A195BMZ5</accession>
<dbReference type="InterPro" id="IPR024964">
    <property type="entry name" value="CTLH/CRA"/>
</dbReference>
<proteinExistence type="predicted"/>
<dbReference type="Pfam" id="PF10607">
    <property type="entry name" value="CTLH"/>
    <property type="match status" value="1"/>
</dbReference>
<dbReference type="SUPFAM" id="SSF57850">
    <property type="entry name" value="RING/U-box"/>
    <property type="match status" value="1"/>
</dbReference>
<gene>
    <name evidence="14" type="ORF">ALC53_04015</name>
</gene>
<evidence type="ECO:0000256" key="7">
    <source>
        <dbReference type="ARBA" id="ARBA00022833"/>
    </source>
</evidence>
<feature type="chain" id="PRO_5008269565" description="E3 ubiquitin-protein transferase MAEA" evidence="11">
    <location>
        <begin position="22"/>
        <end position="422"/>
    </location>
</feature>
<feature type="domain" description="RING-Gid-type" evidence="13">
    <location>
        <begin position="338"/>
        <end position="407"/>
    </location>
</feature>
<dbReference type="GO" id="GO:0008270">
    <property type="term" value="F:zinc ion binding"/>
    <property type="evidence" value="ECO:0007669"/>
    <property type="project" value="UniProtKB-KW"/>
</dbReference>
<dbReference type="SMART" id="SM00757">
    <property type="entry name" value="CRA"/>
    <property type="match status" value="1"/>
</dbReference>
<feature type="signal peptide" evidence="11">
    <location>
        <begin position="1"/>
        <end position="21"/>
    </location>
</feature>
<comment type="subcellular location">
    <subcellularLocation>
        <location evidence="2">Cytoplasm</location>
    </subcellularLocation>
    <subcellularLocation>
        <location evidence="1">Nucleus matrix</location>
    </subcellularLocation>
</comment>
<dbReference type="PROSITE" id="PS50896">
    <property type="entry name" value="LISH"/>
    <property type="match status" value="1"/>
</dbReference>
<keyword evidence="6 10" id="KW-0863">Zinc-finger</keyword>
<dbReference type="PANTHER" id="PTHR12170:SF2">
    <property type="entry name" value="E3 UBIQUITIN-PROTEIN TRANSFERASE MAEA"/>
    <property type="match status" value="1"/>
</dbReference>
<dbReference type="InterPro" id="IPR006595">
    <property type="entry name" value="CTLH_C"/>
</dbReference>
<evidence type="ECO:0000256" key="4">
    <source>
        <dbReference type="ARBA" id="ARBA00022490"/>
    </source>
</evidence>
<dbReference type="EMBL" id="KQ976440">
    <property type="protein sequence ID" value="KYM86554.1"/>
    <property type="molecule type" value="Genomic_DNA"/>
</dbReference>
<keyword evidence="11" id="KW-0732">Signal</keyword>
<dbReference type="PROSITE" id="PS51867">
    <property type="entry name" value="ZF_RING_GID"/>
    <property type="match status" value="1"/>
</dbReference>
<dbReference type="InterPro" id="IPR045098">
    <property type="entry name" value="Fyv10_fam"/>
</dbReference>
<dbReference type="InterPro" id="IPR044063">
    <property type="entry name" value="ZF_RING_GID"/>
</dbReference>
<dbReference type="CDD" id="cd16659">
    <property type="entry name" value="RING-Ubox_Emp"/>
    <property type="match status" value="1"/>
</dbReference>
<organism evidence="14 15">
    <name type="scientific">Atta colombica</name>
    <dbReference type="NCBI Taxonomy" id="520822"/>
    <lineage>
        <taxon>Eukaryota</taxon>
        <taxon>Metazoa</taxon>
        <taxon>Ecdysozoa</taxon>
        <taxon>Arthropoda</taxon>
        <taxon>Hexapoda</taxon>
        <taxon>Insecta</taxon>
        <taxon>Pterygota</taxon>
        <taxon>Neoptera</taxon>
        <taxon>Endopterygota</taxon>
        <taxon>Hymenoptera</taxon>
        <taxon>Apocrita</taxon>
        <taxon>Aculeata</taxon>
        <taxon>Formicoidea</taxon>
        <taxon>Formicidae</taxon>
        <taxon>Myrmicinae</taxon>
        <taxon>Atta</taxon>
    </lineage>
</organism>
<dbReference type="InterPro" id="IPR013144">
    <property type="entry name" value="CRA_dom"/>
</dbReference>
<evidence type="ECO:0000256" key="1">
    <source>
        <dbReference type="ARBA" id="ARBA00004109"/>
    </source>
</evidence>
<dbReference type="SMART" id="SM00668">
    <property type="entry name" value="CTLH"/>
    <property type="match status" value="1"/>
</dbReference>
<evidence type="ECO:0000313" key="15">
    <source>
        <dbReference type="Proteomes" id="UP000078540"/>
    </source>
</evidence>
<evidence type="ECO:0000259" key="13">
    <source>
        <dbReference type="PROSITE" id="PS51867"/>
    </source>
</evidence>
<evidence type="ECO:0000259" key="12">
    <source>
        <dbReference type="PROSITE" id="PS50897"/>
    </source>
</evidence>
<dbReference type="GO" id="GO:0005737">
    <property type="term" value="C:cytoplasm"/>
    <property type="evidence" value="ECO:0007669"/>
    <property type="project" value="UniProtKB-SubCell"/>
</dbReference>
<dbReference type="PANTHER" id="PTHR12170">
    <property type="entry name" value="MACROPHAGE ERYTHROBLAST ATTACHER-RELATED"/>
    <property type="match status" value="1"/>
</dbReference>
<evidence type="ECO:0000256" key="11">
    <source>
        <dbReference type="SAM" id="SignalP"/>
    </source>
</evidence>
<keyword evidence="4" id="KW-0963">Cytoplasm</keyword>
<name>A0A195BMZ5_9HYME</name>
<dbReference type="AlphaFoldDB" id="A0A195BMZ5"/>
<keyword evidence="8" id="KW-0265">Erythrocyte maturation</keyword>
<dbReference type="GO" id="GO:0016363">
    <property type="term" value="C:nuclear matrix"/>
    <property type="evidence" value="ECO:0007669"/>
    <property type="project" value="UniProtKB-SubCell"/>
</dbReference>
<dbReference type="InterPro" id="IPR006594">
    <property type="entry name" value="LisH"/>
</dbReference>
<keyword evidence="5" id="KW-0479">Metal-binding</keyword>
<dbReference type="GO" id="GO:0061630">
    <property type="term" value="F:ubiquitin protein ligase activity"/>
    <property type="evidence" value="ECO:0007669"/>
    <property type="project" value="InterPro"/>
</dbReference>
<evidence type="ECO:0000313" key="14">
    <source>
        <dbReference type="EMBL" id="KYM86554.1"/>
    </source>
</evidence>
<dbReference type="GO" id="GO:0043249">
    <property type="term" value="P:erythrocyte maturation"/>
    <property type="evidence" value="ECO:0007669"/>
    <property type="project" value="UniProtKB-KW"/>
</dbReference>
<dbReference type="Proteomes" id="UP000078540">
    <property type="component" value="Unassembled WGS sequence"/>
</dbReference>
<evidence type="ECO:0000256" key="5">
    <source>
        <dbReference type="ARBA" id="ARBA00022723"/>
    </source>
</evidence>
<sequence length="422" mass="48365">MNILGVVSLLATASHFAARQAFPCPVCRSHKDEITQWKRTTEEYVPYELLNKKFRSAQKTLDREVSHVQAVSNELEKSLKTDGTYVASGEISKLLGGVVARLQVLKRKAQESIAEELQAGMVCKRRLDHLKDHANTSSSAVNQWRRQRLDRMLVEYFLRKGYYKTATKLADSSELRDLTNIDVFMVSREVEKSLANHESARCIGWCHDNRSKLRKLGSTMEFNLRVQEFIELVRTDRRLDAVKHARKYFANYDDYQLQEIQCCMGQLAFPAHAYLSPYKDLLDEKRWDKLIETFRQENYRLFQLASQSVFTVALQAGLSALKTPQCYSANKEGRNPSCPVCNEALNELAAPLPFAHCSQSRLVCSISGKPLNEYNQPMMMPNGYVYGEQALEKMAQENNGTVICPKTKEVFPYKKIEKVYVM</sequence>
<reference evidence="14 15" key="1">
    <citation type="submission" date="2015-09" db="EMBL/GenBank/DDBJ databases">
        <title>Atta colombica WGS genome.</title>
        <authorList>
            <person name="Nygaard S."/>
            <person name="Hu H."/>
            <person name="Boomsma J."/>
            <person name="Zhang G."/>
        </authorList>
    </citation>
    <scope>NUCLEOTIDE SEQUENCE [LARGE SCALE GENOMIC DNA]</scope>
    <source>
        <strain evidence="14">Treedump-2</strain>
        <tissue evidence="14">Whole body</tissue>
    </source>
</reference>
<dbReference type="GO" id="GO:0034657">
    <property type="term" value="C:GID complex"/>
    <property type="evidence" value="ECO:0007669"/>
    <property type="project" value="TreeGrafter"/>
</dbReference>
<dbReference type="STRING" id="520822.A0A195BMZ5"/>
<dbReference type="PROSITE" id="PS50897">
    <property type="entry name" value="CTLH"/>
    <property type="match status" value="1"/>
</dbReference>
<feature type="zinc finger region" description="RING-Gid-type" evidence="10">
    <location>
        <begin position="338"/>
        <end position="407"/>
    </location>
</feature>
<keyword evidence="7" id="KW-0862">Zinc</keyword>
<dbReference type="SMART" id="SM00667">
    <property type="entry name" value="LisH"/>
    <property type="match status" value="1"/>
</dbReference>
<evidence type="ECO:0000256" key="8">
    <source>
        <dbReference type="ARBA" id="ARBA00023057"/>
    </source>
</evidence>
<evidence type="ECO:0000256" key="3">
    <source>
        <dbReference type="ARBA" id="ARBA00014384"/>
    </source>
</evidence>
<evidence type="ECO:0000256" key="2">
    <source>
        <dbReference type="ARBA" id="ARBA00004496"/>
    </source>
</evidence>